<name>A0A7W7VGF8_9PSEU</name>
<dbReference type="SUPFAM" id="SSF46689">
    <property type="entry name" value="Homeodomain-like"/>
    <property type="match status" value="1"/>
</dbReference>
<dbReference type="InterPro" id="IPR041583">
    <property type="entry name" value="TetR_C_31"/>
</dbReference>
<dbReference type="AlphaFoldDB" id="A0A7W7VGF8"/>
<dbReference type="Pfam" id="PF00440">
    <property type="entry name" value="TetR_N"/>
    <property type="match status" value="1"/>
</dbReference>
<feature type="DNA-binding region" description="H-T-H motif" evidence="2">
    <location>
        <begin position="33"/>
        <end position="52"/>
    </location>
</feature>
<dbReference type="EMBL" id="JACHJQ010000006">
    <property type="protein sequence ID" value="MBB4909298.1"/>
    <property type="molecule type" value="Genomic_DNA"/>
</dbReference>
<accession>A0A7W7VGF8</accession>
<dbReference type="PROSITE" id="PS50977">
    <property type="entry name" value="HTH_TETR_2"/>
    <property type="match status" value="1"/>
</dbReference>
<dbReference type="InterPro" id="IPR050109">
    <property type="entry name" value="HTH-type_TetR-like_transc_reg"/>
</dbReference>
<dbReference type="Pfam" id="PF17940">
    <property type="entry name" value="TetR_C_31"/>
    <property type="match status" value="1"/>
</dbReference>
<dbReference type="PANTHER" id="PTHR30055">
    <property type="entry name" value="HTH-TYPE TRANSCRIPTIONAL REGULATOR RUTR"/>
    <property type="match status" value="1"/>
</dbReference>
<dbReference type="InterPro" id="IPR009057">
    <property type="entry name" value="Homeodomain-like_sf"/>
</dbReference>
<dbReference type="SUPFAM" id="SSF48498">
    <property type="entry name" value="Tetracyclin repressor-like, C-terminal domain"/>
    <property type="match status" value="1"/>
</dbReference>
<comment type="caution">
    <text evidence="4">The sequence shown here is derived from an EMBL/GenBank/DDBJ whole genome shotgun (WGS) entry which is preliminary data.</text>
</comment>
<proteinExistence type="predicted"/>
<evidence type="ECO:0000313" key="4">
    <source>
        <dbReference type="EMBL" id="MBB4909298.1"/>
    </source>
</evidence>
<dbReference type="GO" id="GO:0003700">
    <property type="term" value="F:DNA-binding transcription factor activity"/>
    <property type="evidence" value="ECO:0007669"/>
    <property type="project" value="TreeGrafter"/>
</dbReference>
<dbReference type="InterPro" id="IPR001647">
    <property type="entry name" value="HTH_TetR"/>
</dbReference>
<keyword evidence="1 2" id="KW-0238">DNA-binding</keyword>
<evidence type="ECO:0000256" key="1">
    <source>
        <dbReference type="ARBA" id="ARBA00023125"/>
    </source>
</evidence>
<dbReference type="PANTHER" id="PTHR30055:SF226">
    <property type="entry name" value="HTH-TYPE TRANSCRIPTIONAL REGULATOR PKSA"/>
    <property type="match status" value="1"/>
</dbReference>
<evidence type="ECO:0000313" key="5">
    <source>
        <dbReference type="Proteomes" id="UP000520767"/>
    </source>
</evidence>
<gene>
    <name evidence="4" type="ORF">FHR82_005556</name>
</gene>
<protein>
    <submittedName>
        <fullName evidence="4">AcrR family transcriptional regulator</fullName>
    </submittedName>
</protein>
<dbReference type="PRINTS" id="PR00455">
    <property type="entry name" value="HTHTETR"/>
</dbReference>
<sequence>MSPTAAERGIQVRRRLLDAAVALIAERGWTAVSTRVVAERAGVAPGLVHYHFSSVQGLLSEAAVGAMREVSAMLEPTLAAAGTPADAMTALASALDPFTGDDPVSVLFTETYLAATRDPALRAAVTEVITGFRARLADWLGAHGVAAPEATAAVVGAAIDGLVLQRALDPTLTAGTIAPVLTRLLGGQE</sequence>
<feature type="domain" description="HTH tetR-type" evidence="3">
    <location>
        <begin position="10"/>
        <end position="70"/>
    </location>
</feature>
<dbReference type="Gene3D" id="1.10.357.10">
    <property type="entry name" value="Tetracycline Repressor, domain 2"/>
    <property type="match status" value="1"/>
</dbReference>
<dbReference type="Proteomes" id="UP000520767">
    <property type="component" value="Unassembled WGS sequence"/>
</dbReference>
<dbReference type="RefSeq" id="WP_184813415.1">
    <property type="nucleotide sequence ID" value="NZ_JACHJQ010000006.1"/>
</dbReference>
<organism evidence="4 5">
    <name type="scientific">Actinophytocola algeriensis</name>
    <dbReference type="NCBI Taxonomy" id="1768010"/>
    <lineage>
        <taxon>Bacteria</taxon>
        <taxon>Bacillati</taxon>
        <taxon>Actinomycetota</taxon>
        <taxon>Actinomycetes</taxon>
        <taxon>Pseudonocardiales</taxon>
        <taxon>Pseudonocardiaceae</taxon>
    </lineage>
</organism>
<reference evidence="4 5" key="1">
    <citation type="submission" date="2020-08" db="EMBL/GenBank/DDBJ databases">
        <title>Genomic Encyclopedia of Type Strains, Phase III (KMG-III): the genomes of soil and plant-associated and newly described type strains.</title>
        <authorList>
            <person name="Whitman W."/>
        </authorList>
    </citation>
    <scope>NUCLEOTIDE SEQUENCE [LARGE SCALE GENOMIC DNA]</scope>
    <source>
        <strain evidence="4 5">CECT 8960</strain>
    </source>
</reference>
<evidence type="ECO:0000256" key="2">
    <source>
        <dbReference type="PROSITE-ProRule" id="PRU00335"/>
    </source>
</evidence>
<keyword evidence="5" id="KW-1185">Reference proteome</keyword>
<dbReference type="InterPro" id="IPR036271">
    <property type="entry name" value="Tet_transcr_reg_TetR-rel_C_sf"/>
</dbReference>
<dbReference type="GO" id="GO:0000976">
    <property type="term" value="F:transcription cis-regulatory region binding"/>
    <property type="evidence" value="ECO:0007669"/>
    <property type="project" value="TreeGrafter"/>
</dbReference>
<evidence type="ECO:0000259" key="3">
    <source>
        <dbReference type="PROSITE" id="PS50977"/>
    </source>
</evidence>